<dbReference type="PROSITE" id="PS00629">
    <property type="entry name" value="IMP_1"/>
    <property type="match status" value="1"/>
</dbReference>
<keyword evidence="6" id="KW-1185">Reference proteome</keyword>
<dbReference type="GO" id="GO:0007165">
    <property type="term" value="P:signal transduction"/>
    <property type="evidence" value="ECO:0007669"/>
    <property type="project" value="TreeGrafter"/>
</dbReference>
<dbReference type="AlphaFoldDB" id="A0A7G9R335"/>
<evidence type="ECO:0000313" key="5">
    <source>
        <dbReference type="EMBL" id="QNN50010.1"/>
    </source>
</evidence>
<feature type="binding site" evidence="4">
    <location>
        <position position="210"/>
    </location>
    <ligand>
        <name>Mg(2+)</name>
        <dbReference type="ChEBI" id="CHEBI:18420"/>
        <label>1</label>
        <note>catalytic</note>
    </ligand>
</feature>
<gene>
    <name evidence="5" type="ORF">H9L10_02720</name>
</gene>
<reference evidence="5 6" key="1">
    <citation type="submission" date="2020-08" db="EMBL/GenBank/DDBJ databases">
        <title>Genome sequence of Phycicoccus endophyticus JCM 31784T.</title>
        <authorList>
            <person name="Hyun D.-W."/>
            <person name="Bae J.-W."/>
        </authorList>
    </citation>
    <scope>NUCLEOTIDE SEQUENCE [LARGE SCALE GENOMIC DNA]</scope>
    <source>
        <strain evidence="5 6">JCM 31784</strain>
    </source>
</reference>
<evidence type="ECO:0000313" key="6">
    <source>
        <dbReference type="Proteomes" id="UP000515976"/>
    </source>
</evidence>
<protein>
    <submittedName>
        <fullName evidence="5">Inositol monophosphatase</fullName>
    </submittedName>
</protein>
<evidence type="ECO:0000256" key="4">
    <source>
        <dbReference type="PIRSR" id="PIRSR600760-2"/>
    </source>
</evidence>
<dbReference type="PANTHER" id="PTHR20854">
    <property type="entry name" value="INOSITOL MONOPHOSPHATASE"/>
    <property type="match status" value="1"/>
</dbReference>
<dbReference type="Proteomes" id="UP000515976">
    <property type="component" value="Chromosome"/>
</dbReference>
<dbReference type="SUPFAM" id="SSF56655">
    <property type="entry name" value="Carbohydrate phosphatase"/>
    <property type="match status" value="1"/>
</dbReference>
<dbReference type="Gene3D" id="3.40.190.80">
    <property type="match status" value="1"/>
</dbReference>
<dbReference type="GO" id="GO:0006020">
    <property type="term" value="P:inositol metabolic process"/>
    <property type="evidence" value="ECO:0007669"/>
    <property type="project" value="TreeGrafter"/>
</dbReference>
<feature type="binding site" evidence="4">
    <location>
        <position position="92"/>
    </location>
    <ligand>
        <name>Mg(2+)</name>
        <dbReference type="ChEBI" id="CHEBI:18420"/>
        <label>1</label>
        <note>catalytic</note>
    </ligand>
</feature>
<keyword evidence="2" id="KW-0378">Hydrolase</keyword>
<evidence type="ECO:0000256" key="2">
    <source>
        <dbReference type="ARBA" id="ARBA00022801"/>
    </source>
</evidence>
<proteinExistence type="predicted"/>
<dbReference type="PANTHER" id="PTHR20854:SF4">
    <property type="entry name" value="INOSITOL-1-MONOPHOSPHATASE-RELATED"/>
    <property type="match status" value="1"/>
</dbReference>
<organism evidence="5 6">
    <name type="scientific">Phycicoccus endophyticus</name>
    <dbReference type="NCBI Taxonomy" id="1690220"/>
    <lineage>
        <taxon>Bacteria</taxon>
        <taxon>Bacillati</taxon>
        <taxon>Actinomycetota</taxon>
        <taxon>Actinomycetes</taxon>
        <taxon>Micrococcales</taxon>
        <taxon>Intrasporangiaceae</taxon>
        <taxon>Phycicoccus</taxon>
    </lineage>
</organism>
<accession>A0A7G9R335</accession>
<dbReference type="GO" id="GO:0008934">
    <property type="term" value="F:inositol monophosphate 1-phosphatase activity"/>
    <property type="evidence" value="ECO:0007669"/>
    <property type="project" value="TreeGrafter"/>
</dbReference>
<sequence>MPALSTDAVTDLLREVAAEVITPRFRSLSEGEVMEKNPGDLVTVADHEAEVVITRRLLAAYPDAVVLGEEAFAADHGLMERYLAAGHAFTVDPVDGTKNFVHGSPDHAVMVAEVVDGATVRAWVHQPEHGHTWVAEAGAGTYRDGERMTCPPVPEGRAPEGVTSMWSLRGHSLEGLAPMRLSWVCCGVDYPKLIEGETDYIVYSRSNPWDHAPGTLLVTEAGGAVLHPDGTPYTPRSTRPGLVVAVDAATCGGVQRRAAQAFVRG</sequence>
<evidence type="ECO:0000256" key="1">
    <source>
        <dbReference type="ARBA" id="ARBA00022723"/>
    </source>
</evidence>
<dbReference type="InterPro" id="IPR000760">
    <property type="entry name" value="Inositol_monophosphatase-like"/>
</dbReference>
<name>A0A7G9R335_9MICO</name>
<dbReference type="GO" id="GO:0046872">
    <property type="term" value="F:metal ion binding"/>
    <property type="evidence" value="ECO:0007669"/>
    <property type="project" value="UniProtKB-KW"/>
</dbReference>
<dbReference type="KEGG" id="pei:H9L10_02720"/>
<dbReference type="Pfam" id="PF00459">
    <property type="entry name" value="Inositol_P"/>
    <property type="match status" value="1"/>
</dbReference>
<dbReference type="EMBL" id="CP060712">
    <property type="protein sequence ID" value="QNN50010.1"/>
    <property type="molecule type" value="Genomic_DNA"/>
</dbReference>
<keyword evidence="3 4" id="KW-0460">Magnesium</keyword>
<evidence type="ECO:0000256" key="3">
    <source>
        <dbReference type="ARBA" id="ARBA00022842"/>
    </source>
</evidence>
<dbReference type="RefSeq" id="WP_166103416.1">
    <property type="nucleotide sequence ID" value="NZ_BMMY01000002.1"/>
</dbReference>
<dbReference type="Gene3D" id="3.30.540.10">
    <property type="entry name" value="Fructose-1,6-Bisphosphatase, subunit A, domain 1"/>
    <property type="match status" value="1"/>
</dbReference>
<comment type="cofactor">
    <cofactor evidence="4">
        <name>Mg(2+)</name>
        <dbReference type="ChEBI" id="CHEBI:18420"/>
    </cofactor>
</comment>
<dbReference type="InterPro" id="IPR020583">
    <property type="entry name" value="Inositol_monoP_metal-BS"/>
</dbReference>
<feature type="binding site" evidence="4">
    <location>
        <position position="69"/>
    </location>
    <ligand>
        <name>Mg(2+)</name>
        <dbReference type="ChEBI" id="CHEBI:18420"/>
        <label>1</label>
        <note>catalytic</note>
    </ligand>
</feature>
<keyword evidence="1 4" id="KW-0479">Metal-binding</keyword>
<feature type="binding site" evidence="4">
    <location>
        <position position="95"/>
    </location>
    <ligand>
        <name>Mg(2+)</name>
        <dbReference type="ChEBI" id="CHEBI:18420"/>
        <label>1</label>
        <note>catalytic</note>
    </ligand>
</feature>
<dbReference type="PRINTS" id="PR00377">
    <property type="entry name" value="IMPHPHTASES"/>
</dbReference>